<name>A0A0G4MKS7_VERLO</name>
<accession>A0A0G4MKS7</accession>
<dbReference type="GO" id="GO:0004674">
    <property type="term" value="F:protein serine/threonine kinase activity"/>
    <property type="evidence" value="ECO:0007669"/>
    <property type="project" value="TreeGrafter"/>
</dbReference>
<gene>
    <name evidence="1" type="ORF">BN1708_019621</name>
</gene>
<dbReference type="STRING" id="100787.A0A0G4MKS7"/>
<keyword evidence="2" id="KW-1185">Reference proteome</keyword>
<dbReference type="PANTHER" id="PTHR11139:SF9">
    <property type="entry name" value="SERINE_THREONINE-PROTEIN KINASE MTOR"/>
    <property type="match status" value="1"/>
</dbReference>
<reference evidence="2" key="1">
    <citation type="submission" date="2015-05" db="EMBL/GenBank/DDBJ databases">
        <authorList>
            <person name="Fogelqvist Johan"/>
        </authorList>
    </citation>
    <scope>NUCLEOTIDE SEQUENCE [LARGE SCALE GENOMIC DNA]</scope>
</reference>
<dbReference type="PANTHER" id="PTHR11139">
    <property type="entry name" value="ATAXIA TELANGIECTASIA MUTATED ATM -RELATED"/>
    <property type="match status" value="1"/>
</dbReference>
<sequence length="87" mass="10158">ALHYKELEFLQDQSSGAVEALIGINNHLQQSDAAIGILRKAQLYKEGIQLRETWFEKLERWEEALDFYNKREQDIPEDQAVPVDIIM</sequence>
<dbReference type="Proteomes" id="UP000044602">
    <property type="component" value="Unassembled WGS sequence"/>
</dbReference>
<dbReference type="AlphaFoldDB" id="A0A0G4MKS7"/>
<organism evidence="1 2">
    <name type="scientific">Verticillium longisporum</name>
    <name type="common">Verticillium dahliae var. longisporum</name>
    <dbReference type="NCBI Taxonomy" id="100787"/>
    <lineage>
        <taxon>Eukaryota</taxon>
        <taxon>Fungi</taxon>
        <taxon>Dikarya</taxon>
        <taxon>Ascomycota</taxon>
        <taxon>Pezizomycotina</taxon>
        <taxon>Sordariomycetes</taxon>
        <taxon>Hypocreomycetidae</taxon>
        <taxon>Glomerellales</taxon>
        <taxon>Plectosphaerellaceae</taxon>
        <taxon>Verticillium</taxon>
    </lineage>
</organism>
<dbReference type="GO" id="GO:0031932">
    <property type="term" value="C:TORC2 complex"/>
    <property type="evidence" value="ECO:0007669"/>
    <property type="project" value="TreeGrafter"/>
</dbReference>
<protein>
    <recommendedName>
        <fullName evidence="3">FAT domain-containing protein</fullName>
    </recommendedName>
</protein>
<dbReference type="InterPro" id="IPR050517">
    <property type="entry name" value="DDR_Repair_Kinase"/>
</dbReference>
<dbReference type="GO" id="GO:0005634">
    <property type="term" value="C:nucleus"/>
    <property type="evidence" value="ECO:0007669"/>
    <property type="project" value="TreeGrafter"/>
</dbReference>
<dbReference type="GO" id="GO:0016242">
    <property type="term" value="P:negative regulation of macroautophagy"/>
    <property type="evidence" value="ECO:0007669"/>
    <property type="project" value="TreeGrafter"/>
</dbReference>
<feature type="non-terminal residue" evidence="1">
    <location>
        <position position="87"/>
    </location>
</feature>
<proteinExistence type="predicted"/>
<dbReference type="SUPFAM" id="SSF48371">
    <property type="entry name" value="ARM repeat"/>
    <property type="match status" value="1"/>
</dbReference>
<dbReference type="InterPro" id="IPR016024">
    <property type="entry name" value="ARM-type_fold"/>
</dbReference>
<evidence type="ECO:0000313" key="1">
    <source>
        <dbReference type="EMBL" id="CRK34831.1"/>
    </source>
</evidence>
<dbReference type="GO" id="GO:0038202">
    <property type="term" value="P:TORC1 signaling"/>
    <property type="evidence" value="ECO:0007669"/>
    <property type="project" value="TreeGrafter"/>
</dbReference>
<dbReference type="EMBL" id="CVQH01023222">
    <property type="protein sequence ID" value="CRK34831.1"/>
    <property type="molecule type" value="Genomic_DNA"/>
</dbReference>
<feature type="non-terminal residue" evidence="1">
    <location>
        <position position="1"/>
    </location>
</feature>
<evidence type="ECO:0008006" key="3">
    <source>
        <dbReference type="Google" id="ProtNLM"/>
    </source>
</evidence>
<evidence type="ECO:0000313" key="2">
    <source>
        <dbReference type="Proteomes" id="UP000044602"/>
    </source>
</evidence>
<dbReference type="GO" id="GO:0005737">
    <property type="term" value="C:cytoplasm"/>
    <property type="evidence" value="ECO:0007669"/>
    <property type="project" value="TreeGrafter"/>
</dbReference>
<dbReference type="GO" id="GO:0031931">
    <property type="term" value="C:TORC1 complex"/>
    <property type="evidence" value="ECO:0007669"/>
    <property type="project" value="TreeGrafter"/>
</dbReference>